<dbReference type="PROSITE" id="PS51374">
    <property type="entry name" value="NDPK_LIKE"/>
    <property type="match status" value="2"/>
</dbReference>
<comment type="caution">
    <text evidence="5">Lacks conserved residue(s) required for the propagation of feature annotation.</text>
</comment>
<evidence type="ECO:0000313" key="7">
    <source>
        <dbReference type="EMBL" id="KAK9505197.1"/>
    </source>
</evidence>
<dbReference type="PANTHER" id="PTHR43109:SF2">
    <property type="entry name" value="NUCLEOSIDE DIPHOSPHATE KINASE 7"/>
    <property type="match status" value="1"/>
</dbReference>
<dbReference type="CDD" id="cd04412">
    <property type="entry name" value="NDPk7B"/>
    <property type="match status" value="1"/>
</dbReference>
<dbReference type="SUPFAM" id="SSF54919">
    <property type="entry name" value="Nucleoside diphosphate kinase, NDK"/>
    <property type="match status" value="2"/>
</dbReference>
<dbReference type="PROSITE" id="PS51336">
    <property type="entry name" value="DM10"/>
    <property type="match status" value="1"/>
</dbReference>
<dbReference type="InterPro" id="IPR036850">
    <property type="entry name" value="NDK-like_dom_sf"/>
</dbReference>
<dbReference type="AlphaFoldDB" id="A0AAW1D8E0"/>
<dbReference type="Gene3D" id="2.30.29.170">
    <property type="match status" value="1"/>
</dbReference>
<evidence type="ECO:0000313" key="8">
    <source>
        <dbReference type="Proteomes" id="UP001461498"/>
    </source>
</evidence>
<dbReference type="SMART" id="SM00562">
    <property type="entry name" value="NDK"/>
    <property type="match status" value="2"/>
</dbReference>
<dbReference type="Proteomes" id="UP001461498">
    <property type="component" value="Unassembled WGS sequence"/>
</dbReference>
<evidence type="ECO:0000256" key="5">
    <source>
        <dbReference type="PROSITE-ProRule" id="PRU00706"/>
    </source>
</evidence>
<protein>
    <recommendedName>
        <fullName evidence="6">DM10 domain-containing protein</fullName>
    </recommendedName>
</protein>
<keyword evidence="3" id="KW-0206">Cytoskeleton</keyword>
<comment type="caution">
    <text evidence="7">The sequence shown here is derived from an EMBL/GenBank/DDBJ whole genome shotgun (WGS) entry which is preliminary data.</text>
</comment>
<dbReference type="InterPro" id="IPR037993">
    <property type="entry name" value="NDPk7B"/>
</dbReference>
<comment type="similarity">
    <text evidence="5">Belongs to the NDK family.</text>
</comment>
<gene>
    <name evidence="7" type="ORF">O3M35_009302</name>
</gene>
<dbReference type="Pfam" id="PF00334">
    <property type="entry name" value="NDK"/>
    <property type="match status" value="2"/>
</dbReference>
<dbReference type="PANTHER" id="PTHR43109">
    <property type="entry name" value="NUCLEOSIDE DIPHOSPHATE KINASE 7"/>
    <property type="match status" value="1"/>
</dbReference>
<dbReference type="Gene3D" id="3.30.70.141">
    <property type="entry name" value="Nucleoside diphosphate kinase-like domain"/>
    <property type="match status" value="2"/>
</dbReference>
<evidence type="ECO:0000259" key="6">
    <source>
        <dbReference type="PROSITE" id="PS51336"/>
    </source>
</evidence>
<evidence type="ECO:0000256" key="1">
    <source>
        <dbReference type="ARBA" id="ARBA00004430"/>
    </source>
</evidence>
<reference evidence="7 8" key="1">
    <citation type="submission" date="2022-12" db="EMBL/GenBank/DDBJ databases">
        <title>Chromosome-level genome assembly of true bugs.</title>
        <authorList>
            <person name="Ma L."/>
            <person name="Li H."/>
        </authorList>
    </citation>
    <scope>NUCLEOTIDE SEQUENCE [LARGE SCALE GENOMIC DNA]</scope>
    <source>
        <strain evidence="7">Lab_2022b</strain>
    </source>
</reference>
<dbReference type="SMART" id="SM00676">
    <property type="entry name" value="DM10"/>
    <property type="match status" value="1"/>
</dbReference>
<feature type="domain" description="DM10" evidence="6">
    <location>
        <begin position="10"/>
        <end position="98"/>
    </location>
</feature>
<keyword evidence="8" id="KW-1185">Reference proteome</keyword>
<evidence type="ECO:0000256" key="2">
    <source>
        <dbReference type="ARBA" id="ARBA00022490"/>
    </source>
</evidence>
<accession>A0AAW1D8E0</accession>
<dbReference type="FunFam" id="3.30.70.141:FF:000004">
    <property type="entry name" value="Nucleoside diphosphate kinase 7"/>
    <property type="match status" value="1"/>
</dbReference>
<dbReference type="GO" id="GO:0005879">
    <property type="term" value="C:axonemal microtubule"/>
    <property type="evidence" value="ECO:0007669"/>
    <property type="project" value="TreeGrafter"/>
</dbReference>
<evidence type="ECO:0000256" key="3">
    <source>
        <dbReference type="ARBA" id="ARBA00023212"/>
    </source>
</evidence>
<dbReference type="GO" id="GO:0005813">
    <property type="term" value="C:centrosome"/>
    <property type="evidence" value="ECO:0007669"/>
    <property type="project" value="TreeGrafter"/>
</dbReference>
<keyword evidence="2" id="KW-0963">Cytoplasm</keyword>
<evidence type="ECO:0000256" key="4">
    <source>
        <dbReference type="ARBA" id="ARBA00023273"/>
    </source>
</evidence>
<comment type="subcellular location">
    <subcellularLocation>
        <location evidence="1">Cytoplasm</location>
        <location evidence="1">Cytoskeleton</location>
        <location evidence="1">Cilium axoneme</location>
    </subcellularLocation>
</comment>
<keyword evidence="4" id="KW-0966">Cell projection</keyword>
<organism evidence="7 8">
    <name type="scientific">Rhynocoris fuscipes</name>
    <dbReference type="NCBI Taxonomy" id="488301"/>
    <lineage>
        <taxon>Eukaryota</taxon>
        <taxon>Metazoa</taxon>
        <taxon>Ecdysozoa</taxon>
        <taxon>Arthropoda</taxon>
        <taxon>Hexapoda</taxon>
        <taxon>Insecta</taxon>
        <taxon>Pterygota</taxon>
        <taxon>Neoptera</taxon>
        <taxon>Paraneoptera</taxon>
        <taxon>Hemiptera</taxon>
        <taxon>Heteroptera</taxon>
        <taxon>Panheteroptera</taxon>
        <taxon>Cimicomorpha</taxon>
        <taxon>Reduviidae</taxon>
        <taxon>Harpactorinae</taxon>
        <taxon>Harpactorini</taxon>
        <taxon>Rhynocoris</taxon>
    </lineage>
</organism>
<sequence>MACPSKELTNRDKLGLIAEWMDPRAGLLRKFLFFFYPYDSTVEMYDMKNNKKFLRRTKIENLDSGDIFIGNVISVFSRQLKIVDYANILTRRLMSQKMMKVFALIKPDGFNRKAEILKILINNGFKIANLRMLKFTEPVVRQLLEKQGSSSNFLAQVAHLQSGPSIVLELVGENALEKLKKVGGPKDPNVAREEEPESIIAKMGGDEVQSAFYYSSCLEHSVEETKLMFEDPKIMRDPLLHTVVLEDSTCCVVKPHVMKEGTFGKVLSDIEDKGYKITAMQLFYLDIAKAEEFYEIYKGILLEFTDMVQELISGPCVAMELTSEHGKDTVLQFRTFVGPTDFDIARKLRPNTLRAKYGKDRIRNVVHATDLPTDGVLEVEYFFKILV</sequence>
<dbReference type="InterPro" id="IPR006602">
    <property type="entry name" value="DM10_dom"/>
</dbReference>
<dbReference type="EMBL" id="JAPXFL010000006">
    <property type="protein sequence ID" value="KAK9505197.1"/>
    <property type="molecule type" value="Genomic_DNA"/>
</dbReference>
<name>A0AAW1D8E0_9HEMI</name>
<dbReference type="InterPro" id="IPR034907">
    <property type="entry name" value="NDK-like_dom"/>
</dbReference>
<proteinExistence type="inferred from homology"/>